<dbReference type="InterPro" id="IPR023676">
    <property type="entry name" value="Ribosomal_uS14_arc"/>
</dbReference>
<dbReference type="HAMAP" id="MF_01364_A">
    <property type="entry name" value="Ribosomal_uS14_2_A"/>
    <property type="match status" value="1"/>
</dbReference>
<dbReference type="PANTHER" id="PTHR12010">
    <property type="entry name" value="40S RIBOSOMAL PROTEIN S29"/>
    <property type="match status" value="1"/>
</dbReference>
<evidence type="ECO:0000256" key="5">
    <source>
        <dbReference type="HAMAP-Rule" id="MF_01364"/>
    </source>
</evidence>
<proteinExistence type="inferred from homology"/>
<dbReference type="NCBIfam" id="NF004424">
    <property type="entry name" value="PRK05766.1"/>
    <property type="match status" value="1"/>
</dbReference>
<keyword evidence="3 5" id="KW-0689">Ribosomal protein</keyword>
<keyword evidence="5" id="KW-0862">Zinc</keyword>
<dbReference type="EnsemblBacteria" id="ACB08309">
    <property type="protein sequence ID" value="ACB08309"/>
    <property type="gene ID" value="Kcr_1564"/>
</dbReference>
<evidence type="ECO:0000256" key="4">
    <source>
        <dbReference type="ARBA" id="ARBA00023274"/>
    </source>
</evidence>
<reference evidence="6 7" key="1">
    <citation type="journal article" date="2008" name="Proc. Natl. Acad. Sci. U.S.A.">
        <title>A korarchaeal genome reveals new insights into the evolution of the Archaea.</title>
        <authorList>
            <person name="Elkins J.G."/>
            <person name="Podar M."/>
            <person name="Graham D.E."/>
            <person name="Makarova K.S."/>
            <person name="Wolf Y."/>
            <person name="Randau L."/>
            <person name="Hedlund B.P."/>
            <person name="Brochier-Armanet C."/>
            <person name="Kunin V."/>
            <person name="Anderson I."/>
            <person name="Lapidus A."/>
            <person name="Goltsman E."/>
            <person name="Barry K."/>
            <person name="Koonin E.V."/>
            <person name="Hugenholtz P."/>
            <person name="Kyrpides N."/>
            <person name="Wanner G."/>
            <person name="Richardson P."/>
            <person name="Keller M."/>
            <person name="Stetter K.O."/>
        </authorList>
    </citation>
    <scope>NUCLEOTIDE SEQUENCE [LARGE SCALE GENOMIC DNA]</scope>
    <source>
        <strain evidence="7">OPF8</strain>
    </source>
</reference>
<dbReference type="GO" id="GO:0019843">
    <property type="term" value="F:rRNA binding"/>
    <property type="evidence" value="ECO:0007669"/>
    <property type="project" value="UniProtKB-UniRule"/>
</dbReference>
<dbReference type="InterPro" id="IPR043140">
    <property type="entry name" value="Ribosomal_uS14_sf"/>
</dbReference>
<dbReference type="KEGG" id="kcr:Kcr_1564"/>
<accession>B1L780</accession>
<keyword evidence="4 5" id="KW-0687">Ribonucleoprotein</keyword>
<organism evidence="6 7">
    <name type="scientific">Korarchaeum cryptofilum (strain OPF8)</name>
    <dbReference type="NCBI Taxonomy" id="374847"/>
    <lineage>
        <taxon>Archaea</taxon>
        <taxon>Thermoproteota</taxon>
        <taxon>Candidatus Korarchaeia</taxon>
        <taxon>Candidatus Korarchaeales</taxon>
        <taxon>Candidatus Korarchaeaceae</taxon>
        <taxon>Candidatus Korarchaeum</taxon>
    </lineage>
</organism>
<keyword evidence="7" id="KW-1185">Reference proteome</keyword>
<sequence length="57" mass="6639">MMGMAKPKKKVRTKGKGAYVCRRCGRVGYGIIRKYDLYLCRSCFLEVAPLMGWKKYE</sequence>
<comment type="similarity">
    <text evidence="5">Belongs to the universal ribosomal protein uS14 family. Zinc-binding uS14 subfamily.</text>
</comment>
<feature type="binding site" evidence="5">
    <location>
        <position position="40"/>
    </location>
    <ligand>
        <name>Zn(2+)</name>
        <dbReference type="ChEBI" id="CHEBI:29105"/>
    </ligand>
</feature>
<dbReference type="PANTHER" id="PTHR12010:SF2">
    <property type="entry name" value="40S RIBOSOMAL PROTEIN S29"/>
    <property type="match status" value="1"/>
</dbReference>
<dbReference type="GO" id="GO:0008270">
    <property type="term" value="F:zinc ion binding"/>
    <property type="evidence" value="ECO:0000318"/>
    <property type="project" value="GO_Central"/>
</dbReference>
<feature type="binding site" evidence="5">
    <location>
        <position position="43"/>
    </location>
    <ligand>
        <name>Zn(2+)</name>
        <dbReference type="ChEBI" id="CHEBI:29105"/>
    </ligand>
</feature>
<gene>
    <name evidence="5" type="primary">rps14</name>
    <name evidence="6" type="ordered locus">Kcr_1564</name>
</gene>
<feature type="binding site" evidence="5">
    <location>
        <position position="21"/>
    </location>
    <ligand>
        <name>Zn(2+)</name>
        <dbReference type="ChEBI" id="CHEBI:29105"/>
    </ligand>
</feature>
<comment type="function">
    <text evidence="5">Binds 16S rRNA, required for the assembly of 30S particles.</text>
</comment>
<evidence type="ECO:0000256" key="3">
    <source>
        <dbReference type="ARBA" id="ARBA00022980"/>
    </source>
</evidence>
<dbReference type="FunFam" id="4.10.830.10:FF:000002">
    <property type="entry name" value="40S ribosomal protein S29"/>
    <property type="match status" value="1"/>
</dbReference>
<dbReference type="Gene3D" id="4.10.830.10">
    <property type="entry name" value="30s Ribosomal Protein S14, Chain N"/>
    <property type="match status" value="1"/>
</dbReference>
<dbReference type="GO" id="GO:0022627">
    <property type="term" value="C:cytosolic small ribosomal subunit"/>
    <property type="evidence" value="ECO:0000318"/>
    <property type="project" value="GO_Central"/>
</dbReference>
<dbReference type="STRING" id="374847.Kcr_1564"/>
<dbReference type="GO" id="GO:0002181">
    <property type="term" value="P:cytoplasmic translation"/>
    <property type="evidence" value="ECO:0000318"/>
    <property type="project" value="GO_Central"/>
</dbReference>
<name>B1L780_KORCO</name>
<comment type="cofactor">
    <cofactor evidence="5">
        <name>Zn(2+)</name>
        <dbReference type="ChEBI" id="CHEBI:29105"/>
    </cofactor>
    <text evidence="5">Binds 1 zinc ion per subunit.</text>
</comment>
<evidence type="ECO:0000313" key="6">
    <source>
        <dbReference type="EMBL" id="ACB08309.1"/>
    </source>
</evidence>
<keyword evidence="1 5" id="KW-0699">rRNA-binding</keyword>
<dbReference type="PhylomeDB" id="B1L780"/>
<dbReference type="eggNOG" id="arCOG00782">
    <property type="taxonomic scope" value="Archaea"/>
</dbReference>
<comment type="subunit">
    <text evidence="5">Part of the 30S ribosomal subunit.</text>
</comment>
<keyword evidence="2 5" id="KW-0694">RNA-binding</keyword>
<dbReference type="AlphaFoldDB" id="B1L780"/>
<dbReference type="GO" id="GO:0003735">
    <property type="term" value="F:structural constituent of ribosome"/>
    <property type="evidence" value="ECO:0000318"/>
    <property type="project" value="GO_Central"/>
</dbReference>
<dbReference type="FunCoup" id="B1L780">
    <property type="interactions" value="163"/>
</dbReference>
<evidence type="ECO:0000313" key="7">
    <source>
        <dbReference type="Proteomes" id="UP000001686"/>
    </source>
</evidence>
<keyword evidence="5" id="KW-0479">Metal-binding</keyword>
<feature type="binding site" evidence="5">
    <location>
        <position position="24"/>
    </location>
    <ligand>
        <name>Zn(2+)</name>
        <dbReference type="ChEBI" id="CHEBI:29105"/>
    </ligand>
</feature>
<evidence type="ECO:0000256" key="2">
    <source>
        <dbReference type="ARBA" id="ARBA00022884"/>
    </source>
</evidence>
<dbReference type="InterPro" id="IPR039744">
    <property type="entry name" value="RIbosomal_uS14_euk_arc"/>
</dbReference>
<evidence type="ECO:0000256" key="1">
    <source>
        <dbReference type="ARBA" id="ARBA00022730"/>
    </source>
</evidence>
<protein>
    <recommendedName>
        <fullName evidence="5">Small ribosomal subunit protein uS14</fullName>
    </recommendedName>
</protein>
<dbReference type="EMBL" id="CP000968">
    <property type="protein sequence ID" value="ACB08309.1"/>
    <property type="molecule type" value="Genomic_DNA"/>
</dbReference>
<dbReference type="InParanoid" id="B1L780"/>
<dbReference type="Proteomes" id="UP000001686">
    <property type="component" value="Chromosome"/>
</dbReference>
<dbReference type="HOGENOM" id="CLU_177289_2_2_2"/>